<dbReference type="InterPro" id="IPR047767">
    <property type="entry name" value="PSP1-like"/>
</dbReference>
<dbReference type="PANTHER" id="PTHR43830">
    <property type="entry name" value="PROTEIN PSP1"/>
    <property type="match status" value="1"/>
</dbReference>
<dbReference type="GO" id="GO:0005737">
    <property type="term" value="C:cytoplasm"/>
    <property type="evidence" value="ECO:0007669"/>
    <property type="project" value="TreeGrafter"/>
</dbReference>
<dbReference type="InterPro" id="IPR007557">
    <property type="entry name" value="PSP1_C"/>
</dbReference>
<dbReference type="PROSITE" id="PS51411">
    <property type="entry name" value="PSP1_C"/>
    <property type="match status" value="1"/>
</dbReference>
<sequence length="434" mass="49690">MPYNHYKTDNPNTEPETLDIVDGVSIQNEEYTPLFKAFKLPEYSEIKEVSGDKAEEDTKFFISIPEYFHTYNAQDYDPEFPTTREVPEKNIELDILSPKTSTRHHKVEAHVCITKQEVSLLNQSQITLPEQGLVGVKFRDYGPVFYCTAGGMTLALGDFVMIDCEQGLGKVVRIITNPPSDLSVLLLDPNAASQGLPENITIQQQEIPAVLSLADDNDLLISIENTELVEKAKVFCHECIQNLNLEMKLVDVEIFHDRSKIVFYFTAPTRIDFRELVKELVKNYRTRIELRQIGVRHETQMLGGIGNCGASCCCRKYLRRFAPVTIKMAKEQNLFLNPAKISGLCGRLLCCLSYEQENYEHFNKQCPKIGKRYTTHDGIYKVLRVNMFRASIFAQLDGNEEEQEFNIDEWNSLSPKRFETSNFEENSPLTPELE</sequence>
<dbReference type="EMBL" id="FRDI01000005">
    <property type="protein sequence ID" value="SHN63328.1"/>
    <property type="molecule type" value="Genomic_DNA"/>
</dbReference>
<dbReference type="Pfam" id="PF04468">
    <property type="entry name" value="PSP1"/>
    <property type="match status" value="1"/>
</dbReference>
<dbReference type="AlphaFoldDB" id="A0A1M7SY64"/>
<dbReference type="RefSeq" id="WP_072697050.1">
    <property type="nucleotide sequence ID" value="NZ_FRDI01000005.1"/>
</dbReference>
<feature type="domain" description="PSP1 C-terminal" evidence="1">
    <location>
        <begin position="208"/>
        <end position="293"/>
    </location>
</feature>
<reference evidence="2 3" key="1">
    <citation type="submission" date="2016-12" db="EMBL/GenBank/DDBJ databases">
        <authorList>
            <person name="Song W.-J."/>
            <person name="Kurnit D.M."/>
        </authorList>
    </citation>
    <scope>NUCLEOTIDE SEQUENCE [LARGE SCALE GENOMIC DNA]</scope>
    <source>
        <strain evidence="2 3">DSM 11393</strain>
    </source>
</reference>
<keyword evidence="3" id="KW-1185">Reference proteome</keyword>
<proteinExistence type="predicted"/>
<dbReference type="STRING" id="1121455.SAMN02745728_01364"/>
<protein>
    <submittedName>
        <fullName evidence="2">Cell fate regulator YaaT, PSP1 superfamily (Controls sporulation, competence, biofilm development)</fullName>
    </submittedName>
</protein>
<dbReference type="Proteomes" id="UP000186469">
    <property type="component" value="Unassembled WGS sequence"/>
</dbReference>
<name>A0A1M7SY64_9BACT</name>
<gene>
    <name evidence="2" type="ORF">SAMN02745728_01364</name>
</gene>
<dbReference type="PANTHER" id="PTHR43830:SF3">
    <property type="entry name" value="PROTEIN PSP1"/>
    <property type="match status" value="1"/>
</dbReference>
<evidence type="ECO:0000313" key="2">
    <source>
        <dbReference type="EMBL" id="SHN63328.1"/>
    </source>
</evidence>
<evidence type="ECO:0000313" key="3">
    <source>
        <dbReference type="Proteomes" id="UP000186469"/>
    </source>
</evidence>
<organism evidence="2 3">
    <name type="scientific">Desulfovibrio litoralis DSM 11393</name>
    <dbReference type="NCBI Taxonomy" id="1121455"/>
    <lineage>
        <taxon>Bacteria</taxon>
        <taxon>Pseudomonadati</taxon>
        <taxon>Thermodesulfobacteriota</taxon>
        <taxon>Desulfovibrionia</taxon>
        <taxon>Desulfovibrionales</taxon>
        <taxon>Desulfovibrionaceae</taxon>
        <taxon>Desulfovibrio</taxon>
    </lineage>
</organism>
<dbReference type="NCBIfam" id="NF041131">
    <property type="entry name" value="RicT_YaaT_fam"/>
    <property type="match status" value="1"/>
</dbReference>
<accession>A0A1M7SY64</accession>
<evidence type="ECO:0000259" key="1">
    <source>
        <dbReference type="PROSITE" id="PS51411"/>
    </source>
</evidence>